<keyword evidence="4" id="KW-1185">Reference proteome</keyword>
<keyword evidence="3" id="KW-0808">Transferase</keyword>
<evidence type="ECO:0000313" key="4">
    <source>
        <dbReference type="Proteomes" id="UP000325081"/>
    </source>
</evidence>
<dbReference type="EMBL" id="BKCP01010848">
    <property type="protein sequence ID" value="GER54004.1"/>
    <property type="molecule type" value="Genomic_DNA"/>
</dbReference>
<dbReference type="AlphaFoldDB" id="A0A5A7RCH1"/>
<feature type="compositionally biased region" description="Basic and acidic residues" evidence="1">
    <location>
        <begin position="66"/>
        <end position="76"/>
    </location>
</feature>
<feature type="region of interest" description="Disordered" evidence="1">
    <location>
        <begin position="66"/>
        <end position="85"/>
    </location>
</feature>
<name>A0A5A7RCH1_STRAF</name>
<sequence length="199" mass="22388">MALSPEVGPAVLGLSKLQDSVNIVDFKKKSNPIFNRNPSCKHRLLFQRLLGRFVLGNNFSTSRGRRVELEKREGPPNRRKTNPSKSVHVEVRLRIGAIARLFFLIGWAKTGPRPSFGGFLGQSGLVVIIIYVRVIAMIMCFDLNCGRLLLSLLMLLASEVCWEKRTECCLLLFDLGFEPLFSGNPYLLRWAGEGKVLKI</sequence>
<keyword evidence="2" id="KW-0472">Membrane</keyword>
<dbReference type="GO" id="GO:0032259">
    <property type="term" value="P:methylation"/>
    <property type="evidence" value="ECO:0007669"/>
    <property type="project" value="UniProtKB-KW"/>
</dbReference>
<keyword evidence="3" id="KW-0489">Methyltransferase</keyword>
<comment type="caution">
    <text evidence="3">The sequence shown here is derived from an EMBL/GenBank/DDBJ whole genome shotgun (WGS) entry which is preliminary data.</text>
</comment>
<reference evidence="4" key="1">
    <citation type="journal article" date="2019" name="Curr. Biol.">
        <title>Genome Sequence of Striga asiatica Provides Insight into the Evolution of Plant Parasitism.</title>
        <authorList>
            <person name="Yoshida S."/>
            <person name="Kim S."/>
            <person name="Wafula E.K."/>
            <person name="Tanskanen J."/>
            <person name="Kim Y.M."/>
            <person name="Honaas L."/>
            <person name="Yang Z."/>
            <person name="Spallek T."/>
            <person name="Conn C.E."/>
            <person name="Ichihashi Y."/>
            <person name="Cheong K."/>
            <person name="Cui S."/>
            <person name="Der J.P."/>
            <person name="Gundlach H."/>
            <person name="Jiao Y."/>
            <person name="Hori C."/>
            <person name="Ishida J.K."/>
            <person name="Kasahara H."/>
            <person name="Kiba T."/>
            <person name="Kim M.S."/>
            <person name="Koo N."/>
            <person name="Laohavisit A."/>
            <person name="Lee Y.H."/>
            <person name="Lumba S."/>
            <person name="McCourt P."/>
            <person name="Mortimer J.C."/>
            <person name="Mutuku J.M."/>
            <person name="Nomura T."/>
            <person name="Sasaki-Sekimoto Y."/>
            <person name="Seto Y."/>
            <person name="Wang Y."/>
            <person name="Wakatake T."/>
            <person name="Sakakibara H."/>
            <person name="Demura T."/>
            <person name="Yamaguchi S."/>
            <person name="Yoneyama K."/>
            <person name="Manabe R.I."/>
            <person name="Nelson D.C."/>
            <person name="Schulman A.H."/>
            <person name="Timko M.P."/>
            <person name="dePamphilis C.W."/>
            <person name="Choi D."/>
            <person name="Shirasu K."/>
        </authorList>
    </citation>
    <scope>NUCLEOTIDE SEQUENCE [LARGE SCALE GENOMIC DNA]</scope>
    <source>
        <strain evidence="4">cv. UVA1</strain>
    </source>
</reference>
<dbReference type="GO" id="GO:0008168">
    <property type="term" value="F:methyltransferase activity"/>
    <property type="evidence" value="ECO:0007669"/>
    <property type="project" value="UniProtKB-KW"/>
</dbReference>
<dbReference type="Proteomes" id="UP000325081">
    <property type="component" value="Unassembled WGS sequence"/>
</dbReference>
<keyword evidence="2" id="KW-1133">Transmembrane helix</keyword>
<organism evidence="3 4">
    <name type="scientific">Striga asiatica</name>
    <name type="common">Asiatic witchweed</name>
    <name type="synonym">Buchnera asiatica</name>
    <dbReference type="NCBI Taxonomy" id="4170"/>
    <lineage>
        <taxon>Eukaryota</taxon>
        <taxon>Viridiplantae</taxon>
        <taxon>Streptophyta</taxon>
        <taxon>Embryophyta</taxon>
        <taxon>Tracheophyta</taxon>
        <taxon>Spermatophyta</taxon>
        <taxon>Magnoliopsida</taxon>
        <taxon>eudicotyledons</taxon>
        <taxon>Gunneridae</taxon>
        <taxon>Pentapetalae</taxon>
        <taxon>asterids</taxon>
        <taxon>lamiids</taxon>
        <taxon>Lamiales</taxon>
        <taxon>Orobanchaceae</taxon>
        <taxon>Buchnereae</taxon>
        <taxon>Striga</taxon>
    </lineage>
</organism>
<protein>
    <submittedName>
        <fullName evidence="3">S-adenosyl-L-methionine-dependentmethyltransferases superfamily protein</fullName>
    </submittedName>
</protein>
<evidence type="ECO:0000313" key="3">
    <source>
        <dbReference type="EMBL" id="GER54004.1"/>
    </source>
</evidence>
<keyword evidence="2" id="KW-0812">Transmembrane</keyword>
<proteinExistence type="predicted"/>
<evidence type="ECO:0000256" key="1">
    <source>
        <dbReference type="SAM" id="MobiDB-lite"/>
    </source>
</evidence>
<accession>A0A5A7RCH1</accession>
<evidence type="ECO:0000256" key="2">
    <source>
        <dbReference type="SAM" id="Phobius"/>
    </source>
</evidence>
<gene>
    <name evidence="3" type="ORF">STAS_31552</name>
</gene>
<feature type="transmembrane region" description="Helical" evidence="2">
    <location>
        <begin position="120"/>
        <end position="141"/>
    </location>
</feature>